<evidence type="ECO:0000256" key="1">
    <source>
        <dbReference type="SAM" id="MobiDB-lite"/>
    </source>
</evidence>
<organism evidence="2 3">
    <name type="scientific">Venturia inaequalis</name>
    <name type="common">Apple scab fungus</name>
    <dbReference type="NCBI Taxonomy" id="5025"/>
    <lineage>
        <taxon>Eukaryota</taxon>
        <taxon>Fungi</taxon>
        <taxon>Dikarya</taxon>
        <taxon>Ascomycota</taxon>
        <taxon>Pezizomycotina</taxon>
        <taxon>Dothideomycetes</taxon>
        <taxon>Pleosporomycetidae</taxon>
        <taxon>Venturiales</taxon>
        <taxon>Venturiaceae</taxon>
        <taxon>Venturia</taxon>
    </lineage>
</organism>
<gene>
    <name evidence="2" type="ORF">EG327_000436</name>
</gene>
<sequence length="74" mass="8427">MARPLRRSENRFLRSLPPTLKDKDSQALKEAMGKADIRIEEEKKQAEKKLSAIITEVIEAKGTEKYDVAILEEA</sequence>
<evidence type="ECO:0000313" key="2">
    <source>
        <dbReference type="EMBL" id="KAE9965542.1"/>
    </source>
</evidence>
<evidence type="ECO:0000313" key="3">
    <source>
        <dbReference type="Proteomes" id="UP000490939"/>
    </source>
</evidence>
<accession>A0A8H3U9H8</accession>
<dbReference type="EMBL" id="WNWR01001082">
    <property type="protein sequence ID" value="KAE9965542.1"/>
    <property type="molecule type" value="Genomic_DNA"/>
</dbReference>
<comment type="caution">
    <text evidence="2">The sequence shown here is derived from an EMBL/GenBank/DDBJ whole genome shotgun (WGS) entry which is preliminary data.</text>
</comment>
<dbReference type="AlphaFoldDB" id="A0A8H3U9H8"/>
<proteinExistence type="predicted"/>
<reference evidence="2 3" key="1">
    <citation type="submission" date="2019-07" db="EMBL/GenBank/DDBJ databases">
        <title>Venturia inaequalis Genome Resource.</title>
        <authorList>
            <person name="Lichtner F.J."/>
        </authorList>
    </citation>
    <scope>NUCLEOTIDE SEQUENCE [LARGE SCALE GENOMIC DNA]</scope>
    <source>
        <strain evidence="2 3">DMI_063113</strain>
    </source>
</reference>
<feature type="compositionally biased region" description="Basic and acidic residues" evidence="1">
    <location>
        <begin position="1"/>
        <end position="12"/>
    </location>
</feature>
<dbReference type="Proteomes" id="UP000490939">
    <property type="component" value="Unassembled WGS sequence"/>
</dbReference>
<name>A0A8H3U9H8_VENIN</name>
<keyword evidence="3" id="KW-1185">Reference proteome</keyword>
<protein>
    <submittedName>
        <fullName evidence="2">Uncharacterized protein</fullName>
    </submittedName>
</protein>
<feature type="region of interest" description="Disordered" evidence="1">
    <location>
        <begin position="1"/>
        <end position="27"/>
    </location>
</feature>